<dbReference type="Proteomes" id="UP000829685">
    <property type="component" value="Unassembled WGS sequence"/>
</dbReference>
<protein>
    <recommendedName>
        <fullName evidence="7">FAD-binding domain-containing protein</fullName>
    </recommendedName>
</protein>
<dbReference type="InterPro" id="IPR036188">
    <property type="entry name" value="FAD/NAD-bd_sf"/>
</dbReference>
<comment type="caution">
    <text evidence="5">The sequence shown here is derived from an EMBL/GenBank/DDBJ whole genome shotgun (WGS) entry which is preliminary data.</text>
</comment>
<dbReference type="PANTHER" id="PTHR46720:SF3">
    <property type="entry name" value="FAD-BINDING DOMAIN-CONTAINING PROTEIN-RELATED"/>
    <property type="match status" value="1"/>
</dbReference>
<keyword evidence="2" id="KW-0285">Flavoprotein</keyword>
<reference evidence="5" key="1">
    <citation type="submission" date="2021-03" db="EMBL/GenBank/DDBJ databases">
        <title>Revisited historic fungal species revealed as producer of novel bioactive compounds through whole genome sequencing and comparative genomics.</title>
        <authorList>
            <person name="Vignolle G.A."/>
            <person name="Hochenegger N."/>
            <person name="Mach R.L."/>
            <person name="Mach-Aigner A.R."/>
            <person name="Javad Rahimi M."/>
            <person name="Salim K.A."/>
            <person name="Chan C.M."/>
            <person name="Lim L.B.L."/>
            <person name="Cai F."/>
            <person name="Druzhinina I.S."/>
            <person name="U'Ren J.M."/>
            <person name="Derntl C."/>
        </authorList>
    </citation>
    <scope>NUCLEOTIDE SEQUENCE</scope>
    <source>
        <strain evidence="5">TUCIM 5799</strain>
    </source>
</reference>
<evidence type="ECO:0000256" key="3">
    <source>
        <dbReference type="ARBA" id="ARBA00022827"/>
    </source>
</evidence>
<comment type="similarity">
    <text evidence="1">Belongs to the paxM FAD-dependent monooxygenase family.</text>
</comment>
<name>A0A9Q0APU8_9PEZI</name>
<dbReference type="AlphaFoldDB" id="A0A9Q0APU8"/>
<evidence type="ECO:0000313" key="5">
    <source>
        <dbReference type="EMBL" id="KAI1867513.1"/>
    </source>
</evidence>
<evidence type="ECO:0000256" key="2">
    <source>
        <dbReference type="ARBA" id="ARBA00022630"/>
    </source>
</evidence>
<dbReference type="GO" id="GO:0016491">
    <property type="term" value="F:oxidoreductase activity"/>
    <property type="evidence" value="ECO:0007669"/>
    <property type="project" value="UniProtKB-KW"/>
</dbReference>
<evidence type="ECO:0000256" key="4">
    <source>
        <dbReference type="ARBA" id="ARBA00023002"/>
    </source>
</evidence>
<dbReference type="Gene3D" id="3.50.50.60">
    <property type="entry name" value="FAD/NAD(P)-binding domain"/>
    <property type="match status" value="1"/>
</dbReference>
<sequence>MPGHRFSPSNLPPHLLPLTPEDSIMTSHTSAIRVAIIGGGVAGAVLLRGLLRHPHIAIDMYDSQQSFKEEDPGLELGPTTLAALRAVDPFLETCLDGAGAVYTPTDLRLATGPQAGHRLDIDGHSIRGKYSVDRQAFLAEMLAGVPPRMVHPNTRVTSIVEASPGNGLMLAFSDGTQKRYDVVIGADGVHGKTRAHVLGPSDPAHNPRPSGYWRLPINVPLGRARQLMGPEALDPRNPKQLIWIGDGTMMQHNFLNGGNDVQITTAATFDGTDEEFTWAKLFTPEEFANIFSQNSPDTCQGMVKLVQSVYTVQIAGICQMQHVPSRTYASKNACLVGDAAHGGLSLQGSACDIAVEEALVLSTLLGRAQSKSAVPTALRAFDEVCRPRAELVIRASFDINLLLTGRAPGIGLDPVLLANTLRQKWDMIENIDINAHCLKAMNSMDHQIVMGRGW</sequence>
<dbReference type="OrthoDB" id="417877at2759"/>
<dbReference type="SUPFAM" id="SSF51905">
    <property type="entry name" value="FAD/NAD(P)-binding domain"/>
    <property type="match status" value="1"/>
</dbReference>
<keyword evidence="3" id="KW-0274">FAD</keyword>
<evidence type="ECO:0000256" key="1">
    <source>
        <dbReference type="ARBA" id="ARBA00007992"/>
    </source>
</evidence>
<proteinExistence type="inferred from homology"/>
<dbReference type="InterPro" id="IPR051104">
    <property type="entry name" value="FAD_monoxygenase"/>
</dbReference>
<gene>
    <name evidence="5" type="ORF">JX265_007315</name>
</gene>
<evidence type="ECO:0008006" key="7">
    <source>
        <dbReference type="Google" id="ProtNLM"/>
    </source>
</evidence>
<dbReference type="GO" id="GO:0044550">
    <property type="term" value="P:secondary metabolite biosynthetic process"/>
    <property type="evidence" value="ECO:0007669"/>
    <property type="project" value="TreeGrafter"/>
</dbReference>
<dbReference type="PANTHER" id="PTHR46720">
    <property type="entry name" value="HYDROXYLASE, PUTATIVE (AFU_ORTHOLOGUE AFUA_3G01460)-RELATED"/>
    <property type="match status" value="1"/>
</dbReference>
<evidence type="ECO:0000313" key="6">
    <source>
        <dbReference type="Proteomes" id="UP000829685"/>
    </source>
</evidence>
<organism evidence="5 6">
    <name type="scientific">Neoarthrinium moseri</name>
    <dbReference type="NCBI Taxonomy" id="1658444"/>
    <lineage>
        <taxon>Eukaryota</taxon>
        <taxon>Fungi</taxon>
        <taxon>Dikarya</taxon>
        <taxon>Ascomycota</taxon>
        <taxon>Pezizomycotina</taxon>
        <taxon>Sordariomycetes</taxon>
        <taxon>Xylariomycetidae</taxon>
        <taxon>Amphisphaeriales</taxon>
        <taxon>Apiosporaceae</taxon>
        <taxon>Neoarthrinium</taxon>
    </lineage>
</organism>
<dbReference type="PRINTS" id="PR00420">
    <property type="entry name" value="RNGMNOXGNASE"/>
</dbReference>
<keyword evidence="4" id="KW-0560">Oxidoreductase</keyword>
<accession>A0A9Q0APU8</accession>
<dbReference type="EMBL" id="JAFIMR010000018">
    <property type="protein sequence ID" value="KAI1867513.1"/>
    <property type="molecule type" value="Genomic_DNA"/>
</dbReference>
<keyword evidence="6" id="KW-1185">Reference proteome</keyword>